<name>A0A2N5SE82_9BASI</name>
<organism evidence="1 2">
    <name type="scientific">Puccinia coronata f. sp. avenae</name>
    <dbReference type="NCBI Taxonomy" id="200324"/>
    <lineage>
        <taxon>Eukaryota</taxon>
        <taxon>Fungi</taxon>
        <taxon>Dikarya</taxon>
        <taxon>Basidiomycota</taxon>
        <taxon>Pucciniomycotina</taxon>
        <taxon>Pucciniomycetes</taxon>
        <taxon>Pucciniales</taxon>
        <taxon>Pucciniaceae</taxon>
        <taxon>Puccinia</taxon>
    </lineage>
</organism>
<protein>
    <submittedName>
        <fullName evidence="1">Uncharacterized protein</fullName>
    </submittedName>
</protein>
<sequence length="92" mass="10152">MLCPSSYINLWLGYWKTLPSSNKVNPPATLAWSPRLRAALNLLQASNFQATDLTAGDDKALVELETGAQVIVNAEAMDELERVKQEDDYVAV</sequence>
<dbReference type="EMBL" id="PGCJ01001015">
    <property type="protein sequence ID" value="PLW11552.1"/>
    <property type="molecule type" value="Genomic_DNA"/>
</dbReference>
<accession>A0A2N5SE82</accession>
<reference evidence="1 2" key="1">
    <citation type="submission" date="2017-11" db="EMBL/GenBank/DDBJ databases">
        <title>De novo assembly and phasing of dikaryotic genomes from two isolates of Puccinia coronata f. sp. avenae, the causal agent of oat crown rust.</title>
        <authorList>
            <person name="Miller M.E."/>
            <person name="Zhang Y."/>
            <person name="Omidvar V."/>
            <person name="Sperschneider J."/>
            <person name="Schwessinger B."/>
            <person name="Raley C."/>
            <person name="Palmer J.M."/>
            <person name="Garnica D."/>
            <person name="Upadhyaya N."/>
            <person name="Rathjen J."/>
            <person name="Taylor J.M."/>
            <person name="Park R.F."/>
            <person name="Dodds P.N."/>
            <person name="Hirsch C.D."/>
            <person name="Kianian S.F."/>
            <person name="Figueroa M."/>
        </authorList>
    </citation>
    <scope>NUCLEOTIDE SEQUENCE [LARGE SCALE GENOMIC DNA]</scope>
    <source>
        <strain evidence="1">12NC29</strain>
    </source>
</reference>
<evidence type="ECO:0000313" key="1">
    <source>
        <dbReference type="EMBL" id="PLW11552.1"/>
    </source>
</evidence>
<dbReference type="Proteomes" id="UP000235388">
    <property type="component" value="Unassembled WGS sequence"/>
</dbReference>
<proteinExistence type="predicted"/>
<dbReference type="AlphaFoldDB" id="A0A2N5SE82"/>
<gene>
    <name evidence="1" type="ORF">PCANC_20589</name>
</gene>
<evidence type="ECO:0000313" key="2">
    <source>
        <dbReference type="Proteomes" id="UP000235388"/>
    </source>
</evidence>
<comment type="caution">
    <text evidence="1">The sequence shown here is derived from an EMBL/GenBank/DDBJ whole genome shotgun (WGS) entry which is preliminary data.</text>
</comment>
<keyword evidence="2" id="KW-1185">Reference proteome</keyword>